<dbReference type="Pfam" id="PF01439">
    <property type="entry name" value="Metallothio_2"/>
    <property type="match status" value="1"/>
</dbReference>
<organism evidence="6 7">
    <name type="scientific">Senna tora</name>
    <dbReference type="NCBI Taxonomy" id="362788"/>
    <lineage>
        <taxon>Eukaryota</taxon>
        <taxon>Viridiplantae</taxon>
        <taxon>Streptophyta</taxon>
        <taxon>Embryophyta</taxon>
        <taxon>Tracheophyta</taxon>
        <taxon>Spermatophyta</taxon>
        <taxon>Magnoliopsida</taxon>
        <taxon>eudicotyledons</taxon>
        <taxon>Gunneridae</taxon>
        <taxon>Pentapetalae</taxon>
        <taxon>rosids</taxon>
        <taxon>fabids</taxon>
        <taxon>Fabales</taxon>
        <taxon>Fabaceae</taxon>
        <taxon>Caesalpinioideae</taxon>
        <taxon>Cassia clade</taxon>
        <taxon>Senna</taxon>
    </lineage>
</organism>
<evidence type="ECO:0000313" key="6">
    <source>
        <dbReference type="EMBL" id="KAF7825670.1"/>
    </source>
</evidence>
<dbReference type="PANTHER" id="PTHR33543">
    <property type="entry name" value="METALLOTHIONEIN-LIKE PROTEIN 2A"/>
    <property type="match status" value="1"/>
</dbReference>
<sequence length="115" mass="12359">MSCCALYGFSLAFNCLETIFFCSYIQSTRIDKVQLEIAINHSLVTFLVTQRNIANVSSKMFPDLSFAETTTTTETLVLGVAPVKAQFEGAEMGVAAEGDGCKCGSSCTCDPCNCK</sequence>
<accession>A0A834TSG5</accession>
<evidence type="ECO:0000256" key="1">
    <source>
        <dbReference type="ARBA" id="ARBA00002568"/>
    </source>
</evidence>
<proteinExistence type="inferred from homology"/>
<comment type="caution">
    <text evidence="6">The sequence shown here is derived from an EMBL/GenBank/DDBJ whole genome shotgun (WGS) entry which is preliminary data.</text>
</comment>
<dbReference type="Proteomes" id="UP000634136">
    <property type="component" value="Unassembled WGS sequence"/>
</dbReference>
<evidence type="ECO:0000313" key="7">
    <source>
        <dbReference type="Proteomes" id="UP000634136"/>
    </source>
</evidence>
<evidence type="ECO:0000256" key="5">
    <source>
        <dbReference type="RuleBase" id="RU369052"/>
    </source>
</evidence>
<comment type="function">
    <text evidence="1 5">Metallothioneins have a high content of cysteine residues that bind various heavy metals.</text>
</comment>
<keyword evidence="3 5" id="KW-0479">Metal-binding</keyword>
<keyword evidence="7" id="KW-1185">Reference proteome</keyword>
<protein>
    <recommendedName>
        <fullName evidence="5">Metallothionein-like protein</fullName>
    </recommendedName>
</protein>
<evidence type="ECO:0000256" key="3">
    <source>
        <dbReference type="ARBA" id="ARBA00022723"/>
    </source>
</evidence>
<name>A0A834TSG5_9FABA</name>
<dbReference type="AlphaFoldDB" id="A0A834TSG5"/>
<gene>
    <name evidence="6" type="ORF">G2W53_016834</name>
</gene>
<reference evidence="6" key="1">
    <citation type="submission" date="2020-09" db="EMBL/GenBank/DDBJ databases">
        <title>Genome-Enabled Discovery of Anthraquinone Biosynthesis in Senna tora.</title>
        <authorList>
            <person name="Kang S.-H."/>
            <person name="Pandey R.P."/>
            <person name="Lee C.-M."/>
            <person name="Sim J.-S."/>
            <person name="Jeong J.-T."/>
            <person name="Choi B.-S."/>
            <person name="Jung M."/>
            <person name="Ginzburg D."/>
            <person name="Zhao K."/>
            <person name="Won S.Y."/>
            <person name="Oh T.-J."/>
            <person name="Yu Y."/>
            <person name="Kim N.-H."/>
            <person name="Lee O.R."/>
            <person name="Lee T.-H."/>
            <person name="Bashyal P."/>
            <person name="Kim T.-S."/>
            <person name="Lee W.-H."/>
            <person name="Kawkins C."/>
            <person name="Kim C.-K."/>
            <person name="Kim J.S."/>
            <person name="Ahn B.O."/>
            <person name="Rhee S.Y."/>
            <person name="Sohng J.K."/>
        </authorList>
    </citation>
    <scope>NUCLEOTIDE SEQUENCE</scope>
    <source>
        <tissue evidence="6">Leaf</tissue>
    </source>
</reference>
<dbReference type="PANTHER" id="PTHR33543:SF10">
    <property type="entry name" value="METALLOTHIONEIN-LIKE PROTEIN"/>
    <property type="match status" value="1"/>
</dbReference>
<evidence type="ECO:0000256" key="2">
    <source>
        <dbReference type="ARBA" id="ARBA00005802"/>
    </source>
</evidence>
<dbReference type="GO" id="GO:0046872">
    <property type="term" value="F:metal ion binding"/>
    <property type="evidence" value="ECO:0007669"/>
    <property type="project" value="UniProtKB-UniRule"/>
</dbReference>
<keyword evidence="4 5" id="KW-0480">Metal-thiolate cluster</keyword>
<dbReference type="OrthoDB" id="1111048at2759"/>
<comment type="similarity">
    <text evidence="2 5">Belongs to the metallothionein superfamily. Type 15 family.</text>
</comment>
<dbReference type="InterPro" id="IPR000347">
    <property type="entry name" value="Metalthion_15p"/>
</dbReference>
<dbReference type="EMBL" id="JAAIUW010000006">
    <property type="protein sequence ID" value="KAF7825670.1"/>
    <property type="molecule type" value="Genomic_DNA"/>
</dbReference>
<evidence type="ECO:0000256" key="4">
    <source>
        <dbReference type="ARBA" id="ARBA00022851"/>
    </source>
</evidence>